<dbReference type="Pfam" id="PF00069">
    <property type="entry name" value="Pkinase"/>
    <property type="match status" value="1"/>
</dbReference>
<keyword evidence="3 7" id="KW-0418">Kinase</keyword>
<dbReference type="Gene3D" id="1.10.510.10">
    <property type="entry name" value="Transferase(Phosphotransferase) domain 1"/>
    <property type="match status" value="2"/>
</dbReference>
<evidence type="ECO:0000256" key="4">
    <source>
        <dbReference type="ARBA" id="ARBA00022840"/>
    </source>
</evidence>
<protein>
    <submittedName>
        <fullName evidence="7">Protein kinase-like protein</fullName>
    </submittedName>
</protein>
<dbReference type="RefSeq" id="WP_144572970.1">
    <property type="nucleotide sequence ID" value="NZ_VLKG01000013.1"/>
</dbReference>
<dbReference type="PANTHER" id="PTHR43289:SF34">
    <property type="entry name" value="SERINE_THREONINE-PROTEIN KINASE YBDM-RELATED"/>
    <property type="match status" value="1"/>
</dbReference>
<dbReference type="EMBL" id="VLKG01000013">
    <property type="protein sequence ID" value="TWH64138.1"/>
    <property type="molecule type" value="Genomic_DNA"/>
</dbReference>
<evidence type="ECO:0000259" key="6">
    <source>
        <dbReference type="PROSITE" id="PS50011"/>
    </source>
</evidence>
<gene>
    <name evidence="7" type="ORF">LX59_02815</name>
</gene>
<evidence type="ECO:0000313" key="7">
    <source>
        <dbReference type="EMBL" id="TWH64138.1"/>
    </source>
</evidence>
<keyword evidence="8" id="KW-1185">Reference proteome</keyword>
<dbReference type="GO" id="GO:0005524">
    <property type="term" value="F:ATP binding"/>
    <property type="evidence" value="ECO:0007669"/>
    <property type="project" value="UniProtKB-UniRule"/>
</dbReference>
<feature type="domain" description="Protein kinase" evidence="6">
    <location>
        <begin position="26"/>
        <end position="386"/>
    </location>
</feature>
<evidence type="ECO:0000256" key="1">
    <source>
        <dbReference type="ARBA" id="ARBA00022679"/>
    </source>
</evidence>
<reference evidence="7 8" key="1">
    <citation type="submission" date="2019-07" db="EMBL/GenBank/DDBJ databases">
        <title>Genomic Encyclopedia of Type Strains, Phase I: the one thousand microbial genomes (KMG-I) project.</title>
        <authorList>
            <person name="Kyrpides N."/>
        </authorList>
    </citation>
    <scope>NUCLEOTIDE SEQUENCE [LARGE SCALE GENOMIC DNA]</scope>
    <source>
        <strain evidence="7 8">DSM 375</strain>
    </source>
</reference>
<organism evidence="7 8">
    <name type="scientific">Azomonas agilis</name>
    <dbReference type="NCBI Taxonomy" id="116849"/>
    <lineage>
        <taxon>Bacteria</taxon>
        <taxon>Pseudomonadati</taxon>
        <taxon>Pseudomonadota</taxon>
        <taxon>Gammaproteobacteria</taxon>
        <taxon>Pseudomonadales</taxon>
        <taxon>Pseudomonadaceae</taxon>
        <taxon>Azomonas</taxon>
    </lineage>
</organism>
<sequence length="390" mass="43779">MKDLSLSMLITATGNSLPLGYRLQEYSIEEVLGSGDFGITYLAQDHTSKKLVVIKEYFPFAKAVRTRQYCVVPRISRRADLQDYEKGLRDFINDACNLACLTHPNIVRVLRYLEANGTAYIVMEFVEGQPLSTLIKALGVLDTVQVRALLLPLLDGLEQVHQLNRLHQDINPEHIRVRQVPLRLDEDSPLNQCVMPENLRVRKDKDEQNILALANYVLRSFDLDIPVPLDVQMAQRIAQLPLKGLPTQDIKPENLMMLKDGALVFVDYHAPVLIEFGATLRQGVQASSSGCAVPTPNYAPVEYYESPVQQGPWSDLYALSAVAYAALVGEPPQESILRTQRDEIEPAFKAARDRQDPQLLKAIDWALAPRAYQRPQTVGAWRKALTEGPV</sequence>
<keyword evidence="2 5" id="KW-0547">Nucleotide-binding</keyword>
<evidence type="ECO:0000256" key="3">
    <source>
        <dbReference type="ARBA" id="ARBA00022777"/>
    </source>
</evidence>
<dbReference type="PROSITE" id="PS50011">
    <property type="entry name" value="PROTEIN_KINASE_DOM"/>
    <property type="match status" value="1"/>
</dbReference>
<name>A0A562I0D7_9GAMM</name>
<accession>A0A562I0D7</accession>
<dbReference type="InterPro" id="IPR017441">
    <property type="entry name" value="Protein_kinase_ATP_BS"/>
</dbReference>
<evidence type="ECO:0000256" key="2">
    <source>
        <dbReference type="ARBA" id="ARBA00022741"/>
    </source>
</evidence>
<feature type="binding site" evidence="5">
    <location>
        <position position="55"/>
    </location>
    <ligand>
        <name>ATP</name>
        <dbReference type="ChEBI" id="CHEBI:30616"/>
    </ligand>
</feature>
<dbReference type="PROSITE" id="PS00107">
    <property type="entry name" value="PROTEIN_KINASE_ATP"/>
    <property type="match status" value="1"/>
</dbReference>
<proteinExistence type="predicted"/>
<evidence type="ECO:0000313" key="8">
    <source>
        <dbReference type="Proteomes" id="UP000319627"/>
    </source>
</evidence>
<evidence type="ECO:0000256" key="5">
    <source>
        <dbReference type="PROSITE-ProRule" id="PRU10141"/>
    </source>
</evidence>
<keyword evidence="1" id="KW-0808">Transferase</keyword>
<dbReference type="GO" id="GO:0004674">
    <property type="term" value="F:protein serine/threonine kinase activity"/>
    <property type="evidence" value="ECO:0007669"/>
    <property type="project" value="TreeGrafter"/>
</dbReference>
<dbReference type="InterPro" id="IPR011009">
    <property type="entry name" value="Kinase-like_dom_sf"/>
</dbReference>
<dbReference type="OrthoDB" id="9801841at2"/>
<dbReference type="SUPFAM" id="SSF56112">
    <property type="entry name" value="Protein kinase-like (PK-like)"/>
    <property type="match status" value="1"/>
</dbReference>
<dbReference type="AlphaFoldDB" id="A0A562I0D7"/>
<dbReference type="InterPro" id="IPR000719">
    <property type="entry name" value="Prot_kinase_dom"/>
</dbReference>
<dbReference type="Proteomes" id="UP000319627">
    <property type="component" value="Unassembled WGS sequence"/>
</dbReference>
<keyword evidence="4 5" id="KW-0067">ATP-binding</keyword>
<dbReference type="PANTHER" id="PTHR43289">
    <property type="entry name" value="MITOGEN-ACTIVATED PROTEIN KINASE KINASE KINASE 20-RELATED"/>
    <property type="match status" value="1"/>
</dbReference>
<dbReference type="SMART" id="SM00220">
    <property type="entry name" value="S_TKc"/>
    <property type="match status" value="1"/>
</dbReference>
<comment type="caution">
    <text evidence="7">The sequence shown here is derived from an EMBL/GenBank/DDBJ whole genome shotgun (WGS) entry which is preliminary data.</text>
</comment>